<dbReference type="OrthoDB" id="273345at2759"/>
<evidence type="ECO:0000259" key="3">
    <source>
        <dbReference type="Pfam" id="PF03962"/>
    </source>
</evidence>
<accession>A0A0C9UNU8</accession>
<organism evidence="4 5">
    <name type="scientific">Sphaerobolus stellatus (strain SS14)</name>
    <dbReference type="NCBI Taxonomy" id="990650"/>
    <lineage>
        <taxon>Eukaryota</taxon>
        <taxon>Fungi</taxon>
        <taxon>Dikarya</taxon>
        <taxon>Basidiomycota</taxon>
        <taxon>Agaricomycotina</taxon>
        <taxon>Agaricomycetes</taxon>
        <taxon>Phallomycetidae</taxon>
        <taxon>Geastrales</taxon>
        <taxon>Sphaerobolaceae</taxon>
        <taxon>Sphaerobolus</taxon>
    </lineage>
</organism>
<keyword evidence="1" id="KW-0175">Coiled coil</keyword>
<dbReference type="Pfam" id="PF03962">
    <property type="entry name" value="Mnd1"/>
    <property type="match status" value="1"/>
</dbReference>
<dbReference type="EMBL" id="KN837351">
    <property type="protein sequence ID" value="KIJ26940.1"/>
    <property type="molecule type" value="Genomic_DNA"/>
</dbReference>
<dbReference type="HOGENOM" id="CLU_783401_0_0_1"/>
<evidence type="ECO:0000313" key="4">
    <source>
        <dbReference type="EMBL" id="KIJ26940.1"/>
    </source>
</evidence>
<feature type="coiled-coil region" evidence="1">
    <location>
        <begin position="233"/>
        <end position="294"/>
    </location>
</feature>
<feature type="compositionally biased region" description="Polar residues" evidence="2">
    <location>
        <begin position="71"/>
        <end position="80"/>
    </location>
</feature>
<dbReference type="AlphaFoldDB" id="A0A0C9UNU8"/>
<evidence type="ECO:0000256" key="1">
    <source>
        <dbReference type="SAM" id="Coils"/>
    </source>
</evidence>
<proteinExistence type="predicted"/>
<name>A0A0C9UNU8_SPHS4</name>
<dbReference type="InterPro" id="IPR040453">
    <property type="entry name" value="Mnd1_HTH"/>
</dbReference>
<protein>
    <recommendedName>
        <fullName evidence="3">Mnd1 HTH domain-containing protein</fullName>
    </recommendedName>
</protein>
<evidence type="ECO:0000313" key="5">
    <source>
        <dbReference type="Proteomes" id="UP000054279"/>
    </source>
</evidence>
<feature type="compositionally biased region" description="Basic and acidic residues" evidence="2">
    <location>
        <begin position="36"/>
        <end position="49"/>
    </location>
</feature>
<sequence>MDFAPLPTFEVYIDETLVSSRRRIIKLKSTKSRYNKVKDTNSETSENKENIPPYPTTGSSSSNKKKKSSNHQGQGPTSARTPFAAKHIKKAGTRSKGTVSQDPAFRMVREMLEAEERAANQIARDLTQSPLADASAAYIPEGAFCNYTFAGRGLSAEEKRVKLLEIFHETKDFYQLKELEKLGPKMKGIVSQSVKEVLQSLVDDGLVQSDKVGSSNFFWSFPSQKGAMIKNRLNAAQKQQESLDSNISEIKNLIEQEKVMRRETPERAEKLVTLARMKSEISQLQKELSEYGACDPVQVEAKRRAVMLAHEAAVRWTDNFSILRADFLRRTGVDWANLQVYLGIRDLDEYESIE</sequence>
<keyword evidence="5" id="KW-1185">Reference proteome</keyword>
<feature type="region of interest" description="Disordered" evidence="2">
    <location>
        <begin position="32"/>
        <end position="101"/>
    </location>
</feature>
<dbReference type="Proteomes" id="UP000054279">
    <property type="component" value="Unassembled WGS sequence"/>
</dbReference>
<feature type="domain" description="Mnd1 HTH" evidence="3">
    <location>
        <begin position="163"/>
        <end position="222"/>
    </location>
</feature>
<evidence type="ECO:0000256" key="2">
    <source>
        <dbReference type="SAM" id="MobiDB-lite"/>
    </source>
</evidence>
<reference evidence="4 5" key="1">
    <citation type="submission" date="2014-06" db="EMBL/GenBank/DDBJ databases">
        <title>Evolutionary Origins and Diversification of the Mycorrhizal Mutualists.</title>
        <authorList>
            <consortium name="DOE Joint Genome Institute"/>
            <consortium name="Mycorrhizal Genomics Consortium"/>
            <person name="Kohler A."/>
            <person name="Kuo A."/>
            <person name="Nagy L.G."/>
            <person name="Floudas D."/>
            <person name="Copeland A."/>
            <person name="Barry K.W."/>
            <person name="Cichocki N."/>
            <person name="Veneault-Fourrey C."/>
            <person name="LaButti K."/>
            <person name="Lindquist E.A."/>
            <person name="Lipzen A."/>
            <person name="Lundell T."/>
            <person name="Morin E."/>
            <person name="Murat C."/>
            <person name="Riley R."/>
            <person name="Ohm R."/>
            <person name="Sun H."/>
            <person name="Tunlid A."/>
            <person name="Henrissat B."/>
            <person name="Grigoriev I.V."/>
            <person name="Hibbett D.S."/>
            <person name="Martin F."/>
        </authorList>
    </citation>
    <scope>NUCLEOTIDE SEQUENCE [LARGE SCALE GENOMIC DNA]</scope>
    <source>
        <strain evidence="4 5">SS14</strain>
    </source>
</reference>
<gene>
    <name evidence="4" type="ORF">M422DRAFT_271902</name>
</gene>